<dbReference type="GeneID" id="67011420"/>
<dbReference type="InterPro" id="IPR031755">
    <property type="entry name" value="Inhibitor_I66"/>
</dbReference>
<dbReference type="Gene3D" id="2.80.10.50">
    <property type="match status" value="1"/>
</dbReference>
<name>A0A8J2IF95_9PLEO</name>
<reference evidence="1" key="1">
    <citation type="submission" date="2021-05" db="EMBL/GenBank/DDBJ databases">
        <authorList>
            <person name="Stam R."/>
        </authorList>
    </citation>
    <scope>NUCLEOTIDE SEQUENCE</scope>
    <source>
        <strain evidence="1">CS162</strain>
    </source>
</reference>
<accession>A0A8J2IF95</accession>
<keyword evidence="2" id="KW-1185">Reference proteome</keyword>
<dbReference type="OrthoDB" id="3439489at2759"/>
<dbReference type="EMBL" id="CAJRGZ010000030">
    <property type="protein sequence ID" value="CAG5184979.1"/>
    <property type="molecule type" value="Genomic_DNA"/>
</dbReference>
<gene>
    <name evidence="1" type="ORF">ALTATR162_LOCUS11177</name>
</gene>
<sequence length="132" mass="14542">MDSLPRPFTIEIDGKPISKVNGPLDEDTFGGQTCKHAKTGSEPAVFELKECRLISDGLVLSRGMIEDRSLLPKRVLWFKADEHPDPHRVIAHKNGNDYLLQMSGNSFMVNGDTVFSPLLPGQGGHVVVKMQS</sequence>
<organism evidence="1 2">
    <name type="scientific">Alternaria atra</name>
    <dbReference type="NCBI Taxonomy" id="119953"/>
    <lineage>
        <taxon>Eukaryota</taxon>
        <taxon>Fungi</taxon>
        <taxon>Dikarya</taxon>
        <taxon>Ascomycota</taxon>
        <taxon>Pezizomycotina</taxon>
        <taxon>Dothideomycetes</taxon>
        <taxon>Pleosporomycetidae</taxon>
        <taxon>Pleosporales</taxon>
        <taxon>Pleosporineae</taxon>
        <taxon>Pleosporaceae</taxon>
        <taxon>Alternaria</taxon>
        <taxon>Alternaria sect. Ulocladioides</taxon>
    </lineage>
</organism>
<proteinExistence type="predicted"/>
<evidence type="ECO:0000313" key="1">
    <source>
        <dbReference type="EMBL" id="CAG5184979.1"/>
    </source>
</evidence>
<protein>
    <submittedName>
        <fullName evidence="1">Uncharacterized protein</fullName>
    </submittedName>
</protein>
<dbReference type="AlphaFoldDB" id="A0A8J2IF95"/>
<dbReference type="Pfam" id="PF16850">
    <property type="entry name" value="Inhibitor_I66"/>
    <property type="match status" value="1"/>
</dbReference>
<dbReference type="RefSeq" id="XP_043174754.1">
    <property type="nucleotide sequence ID" value="XM_043318819.1"/>
</dbReference>
<evidence type="ECO:0000313" key="2">
    <source>
        <dbReference type="Proteomes" id="UP000676310"/>
    </source>
</evidence>
<dbReference type="Proteomes" id="UP000676310">
    <property type="component" value="Unassembled WGS sequence"/>
</dbReference>
<comment type="caution">
    <text evidence="1">The sequence shown here is derived from an EMBL/GenBank/DDBJ whole genome shotgun (WGS) entry which is preliminary data.</text>
</comment>